<dbReference type="PROSITE" id="PS50076">
    <property type="entry name" value="DNAJ_2"/>
    <property type="match status" value="1"/>
</dbReference>
<keyword evidence="2" id="KW-0677">Repeat</keyword>
<dbReference type="Pfam" id="PF01556">
    <property type="entry name" value="DnaJ_C"/>
    <property type="match status" value="1"/>
</dbReference>
<dbReference type="Gene3D" id="1.10.287.110">
    <property type="entry name" value="DnaJ domain"/>
    <property type="match status" value="1"/>
</dbReference>
<dbReference type="CDD" id="cd06257">
    <property type="entry name" value="DnaJ"/>
    <property type="match status" value="1"/>
</dbReference>
<evidence type="ECO:0000313" key="8">
    <source>
        <dbReference type="Proteomes" id="UP000034135"/>
    </source>
</evidence>
<dbReference type="GO" id="GO:0008270">
    <property type="term" value="F:zinc ion binding"/>
    <property type="evidence" value="ECO:0007669"/>
    <property type="project" value="UniProtKB-KW"/>
</dbReference>
<dbReference type="PRINTS" id="PR00625">
    <property type="entry name" value="JDOMAIN"/>
</dbReference>
<dbReference type="InterPro" id="IPR036869">
    <property type="entry name" value="J_dom_sf"/>
</dbReference>
<evidence type="ECO:0000256" key="3">
    <source>
        <dbReference type="ARBA" id="ARBA00022771"/>
    </source>
</evidence>
<keyword evidence="3" id="KW-0863">Zinc-finger</keyword>
<dbReference type="InterPro" id="IPR002939">
    <property type="entry name" value="DnaJ_C"/>
</dbReference>
<gene>
    <name evidence="7" type="ORF">UV33_C0029G0003</name>
</gene>
<proteinExistence type="predicted"/>
<dbReference type="PROSITE" id="PS00636">
    <property type="entry name" value="DNAJ_1"/>
    <property type="match status" value="1"/>
</dbReference>
<dbReference type="SUPFAM" id="SSF46565">
    <property type="entry name" value="Chaperone J-domain"/>
    <property type="match status" value="1"/>
</dbReference>
<dbReference type="CDD" id="cd10747">
    <property type="entry name" value="DnaJ_C"/>
    <property type="match status" value="1"/>
</dbReference>
<dbReference type="PANTHER" id="PTHR43096:SF52">
    <property type="entry name" value="DNAJ HOMOLOG 1, MITOCHONDRIAL-RELATED"/>
    <property type="match status" value="1"/>
</dbReference>
<reference evidence="7 8" key="1">
    <citation type="journal article" date="2015" name="Nature">
        <title>rRNA introns, odd ribosomes, and small enigmatic genomes across a large radiation of phyla.</title>
        <authorList>
            <person name="Brown C.T."/>
            <person name="Hug L.A."/>
            <person name="Thomas B.C."/>
            <person name="Sharon I."/>
            <person name="Castelle C.J."/>
            <person name="Singh A."/>
            <person name="Wilkins M.J."/>
            <person name="Williams K.H."/>
            <person name="Banfield J.F."/>
        </authorList>
    </citation>
    <scope>NUCLEOTIDE SEQUENCE [LARGE SCALE GENOMIC DNA]</scope>
</reference>
<organism evidence="7 8">
    <name type="scientific">Candidatus Daviesbacteria bacterium GW2011_GWA1_42_6</name>
    <dbReference type="NCBI Taxonomy" id="1618420"/>
    <lineage>
        <taxon>Bacteria</taxon>
        <taxon>Candidatus Daviesiibacteriota</taxon>
    </lineage>
</organism>
<dbReference type="GO" id="GO:0005737">
    <property type="term" value="C:cytoplasm"/>
    <property type="evidence" value="ECO:0007669"/>
    <property type="project" value="TreeGrafter"/>
</dbReference>
<dbReference type="SMART" id="SM00271">
    <property type="entry name" value="DnaJ"/>
    <property type="match status" value="1"/>
</dbReference>
<dbReference type="PANTHER" id="PTHR43096">
    <property type="entry name" value="DNAJ HOMOLOG 1, MITOCHONDRIAL-RELATED"/>
    <property type="match status" value="1"/>
</dbReference>
<dbReference type="SUPFAM" id="SSF49493">
    <property type="entry name" value="HSP40/DnaJ peptide-binding domain"/>
    <property type="match status" value="2"/>
</dbReference>
<keyword evidence="4" id="KW-0862">Zinc</keyword>
<protein>
    <submittedName>
        <fullName evidence="7">Chaperone protein DnaJ</fullName>
    </submittedName>
</protein>
<dbReference type="PATRIC" id="fig|1618420.3.peg.339"/>
<dbReference type="InterPro" id="IPR008971">
    <property type="entry name" value="HSP40/DnaJ_pept-bd"/>
</dbReference>
<dbReference type="Gene3D" id="2.60.260.20">
    <property type="entry name" value="Urease metallochaperone UreE, N-terminal domain"/>
    <property type="match status" value="2"/>
</dbReference>
<evidence type="ECO:0000256" key="1">
    <source>
        <dbReference type="ARBA" id="ARBA00022723"/>
    </source>
</evidence>
<keyword evidence="1" id="KW-0479">Metal-binding</keyword>
<dbReference type="GO" id="GO:0042026">
    <property type="term" value="P:protein refolding"/>
    <property type="evidence" value="ECO:0007669"/>
    <property type="project" value="TreeGrafter"/>
</dbReference>
<evidence type="ECO:0000259" key="6">
    <source>
        <dbReference type="PROSITE" id="PS50076"/>
    </source>
</evidence>
<dbReference type="Pfam" id="PF00226">
    <property type="entry name" value="DnaJ"/>
    <property type="match status" value="1"/>
</dbReference>
<name>A0A0G1D0C5_9BACT</name>
<evidence type="ECO:0000256" key="2">
    <source>
        <dbReference type="ARBA" id="ARBA00022737"/>
    </source>
</evidence>
<dbReference type="GO" id="GO:0051082">
    <property type="term" value="F:unfolded protein binding"/>
    <property type="evidence" value="ECO:0007669"/>
    <property type="project" value="InterPro"/>
</dbReference>
<dbReference type="EMBL" id="LCEB01000029">
    <property type="protein sequence ID" value="KKS64316.1"/>
    <property type="molecule type" value="Genomic_DNA"/>
</dbReference>
<evidence type="ECO:0000256" key="4">
    <source>
        <dbReference type="ARBA" id="ARBA00022833"/>
    </source>
</evidence>
<keyword evidence="5" id="KW-0143">Chaperone</keyword>
<dbReference type="FunFam" id="2.60.260.20:FF:000005">
    <property type="entry name" value="Chaperone protein dnaJ 1, mitochondrial"/>
    <property type="match status" value="1"/>
</dbReference>
<dbReference type="InterPro" id="IPR001623">
    <property type="entry name" value="DnaJ_domain"/>
</dbReference>
<evidence type="ECO:0000256" key="5">
    <source>
        <dbReference type="ARBA" id="ARBA00023186"/>
    </source>
</evidence>
<comment type="caution">
    <text evidence="7">The sequence shown here is derived from an EMBL/GenBank/DDBJ whole genome shotgun (WGS) entry which is preliminary data.</text>
</comment>
<accession>A0A0G1D0C5</accession>
<evidence type="ECO:0000313" key="7">
    <source>
        <dbReference type="EMBL" id="KKS64316.1"/>
    </source>
</evidence>
<feature type="domain" description="J" evidence="6">
    <location>
        <begin position="5"/>
        <end position="69"/>
    </location>
</feature>
<dbReference type="AlphaFoldDB" id="A0A0G1D0C5"/>
<dbReference type="Proteomes" id="UP000034135">
    <property type="component" value="Unassembled WGS sequence"/>
</dbReference>
<sequence>MSKKDYYEILGVNKTASDAEIKSAYRKLARQHHPDIDKTAGATERFKEIGESYQVLSDPQKKKAYDQFGHSAFEPGAGSGAGAGGPFGGFRSYSYTTGGKGPNVEFDFGGFSDPFDLFEQIFGGMGGGSPFGGAQGGPFGNYQRTPTYQMEVSFEEAVHGTTKEVQLQDAQGRSKRMAIKVPPGVDNGTRIRFEGGDIVFRVRRHPEFHREGADIFSEVTLSISQLVLGEIAEIKTVWGKVNLKVPAGAEPGALIRIKNQGMSNLRGSGKGDHYVRVKVEIPKKLSAEEKELYEKLASLKSKKKSWF</sequence>
<dbReference type="InterPro" id="IPR018253">
    <property type="entry name" value="DnaJ_domain_CS"/>
</dbReference>